<dbReference type="OrthoDB" id="6510336at2759"/>
<comment type="caution">
    <text evidence="2">The sequence shown here is derived from an EMBL/GenBank/DDBJ whole genome shotgun (WGS) entry which is preliminary data.</text>
</comment>
<organism evidence="2 3">
    <name type="scientific">Dermatophagoides farinae</name>
    <name type="common">American house dust mite</name>
    <dbReference type="NCBI Taxonomy" id="6954"/>
    <lineage>
        <taxon>Eukaryota</taxon>
        <taxon>Metazoa</taxon>
        <taxon>Ecdysozoa</taxon>
        <taxon>Arthropoda</taxon>
        <taxon>Chelicerata</taxon>
        <taxon>Arachnida</taxon>
        <taxon>Acari</taxon>
        <taxon>Acariformes</taxon>
        <taxon>Sarcoptiformes</taxon>
        <taxon>Astigmata</taxon>
        <taxon>Psoroptidia</taxon>
        <taxon>Analgoidea</taxon>
        <taxon>Pyroglyphidae</taxon>
        <taxon>Dermatophagoidinae</taxon>
        <taxon>Dermatophagoides</taxon>
    </lineage>
</organism>
<sequence>MDVSTDILSALSLINSGDVTENDLYFIFDQCNQTIQNNQSNISSCSEIIRVLIFAINALMLEAVKCQINHATLIRSLQDNGLDCSTNKFKLFENFIEKSMRKLYHNISNLELEPNIRFKDLEWSQMLDLKSSNGENIRKKNYIIDIIGSKPSKDGNNHSTTDSISMIFSEQGIQDFYVTIRDCMKNVEHYI</sequence>
<evidence type="ECO:0000313" key="2">
    <source>
        <dbReference type="EMBL" id="KAH9516459.1"/>
    </source>
</evidence>
<evidence type="ECO:0008006" key="4">
    <source>
        <dbReference type="Google" id="ProtNLM"/>
    </source>
</evidence>
<evidence type="ECO:0000313" key="3">
    <source>
        <dbReference type="Proteomes" id="UP000790347"/>
    </source>
</evidence>
<proteinExistence type="predicted"/>
<reference evidence="2" key="1">
    <citation type="submission" date="2013-05" db="EMBL/GenBank/DDBJ databases">
        <authorList>
            <person name="Yim A.K.Y."/>
            <person name="Chan T.F."/>
            <person name="Ji K.M."/>
            <person name="Liu X.Y."/>
            <person name="Zhou J.W."/>
            <person name="Li R.Q."/>
            <person name="Yang K.Y."/>
            <person name="Li J."/>
            <person name="Li M."/>
            <person name="Law P.T.W."/>
            <person name="Wu Y.L."/>
            <person name="Cai Z.L."/>
            <person name="Qin H."/>
            <person name="Bao Y."/>
            <person name="Leung R.K.K."/>
            <person name="Ng P.K.S."/>
            <person name="Zou J."/>
            <person name="Zhong X.J."/>
            <person name="Ran P.X."/>
            <person name="Zhong N.S."/>
            <person name="Liu Z.G."/>
            <person name="Tsui S.K.W."/>
        </authorList>
    </citation>
    <scope>NUCLEOTIDE SEQUENCE</scope>
    <source>
        <strain evidence="2">Derf</strain>
        <tissue evidence="2">Whole organism</tissue>
    </source>
</reference>
<gene>
    <name evidence="2" type="ORF">DERF_007195</name>
    <name evidence="1" type="ORF">HUG17_1648</name>
</gene>
<evidence type="ECO:0000313" key="1">
    <source>
        <dbReference type="EMBL" id="KAH7646110.1"/>
    </source>
</evidence>
<reference evidence="2" key="4">
    <citation type="journal article" date="2022" name="Res Sq">
        <title>Comparative Genomics Reveals Insights into the Divergent Evolution of Astigmatic Mites and Household Pest Adaptations.</title>
        <authorList>
            <person name="Xiong Q."/>
            <person name="Wan A.T.-Y."/>
            <person name="Liu X.-Y."/>
            <person name="Fung C.S.-H."/>
            <person name="Xiao X."/>
            <person name="Malainual N."/>
            <person name="Hou J."/>
            <person name="Wang L."/>
            <person name="Wang M."/>
            <person name="Yang K."/>
            <person name="Cui Y."/>
            <person name="Leung E."/>
            <person name="Nong W."/>
            <person name="Shin S.-K."/>
            <person name="Au S."/>
            <person name="Jeong K.Y."/>
            <person name="Chew F.T."/>
            <person name="Hui J."/>
            <person name="Leung T.F."/>
            <person name="Tungtrongchitr A."/>
            <person name="Zhong N."/>
            <person name="Liu Z."/>
            <person name="Tsui S."/>
        </authorList>
    </citation>
    <scope>NUCLEOTIDE SEQUENCE</scope>
    <source>
        <strain evidence="2">Derf</strain>
        <tissue evidence="2">Whole organism</tissue>
    </source>
</reference>
<dbReference type="EMBL" id="ASGP02000003">
    <property type="protein sequence ID" value="KAH9516459.1"/>
    <property type="molecule type" value="Genomic_DNA"/>
</dbReference>
<reference evidence="1" key="2">
    <citation type="submission" date="2020-06" db="EMBL/GenBank/DDBJ databases">
        <authorList>
            <person name="Ji K."/>
            <person name="Li J."/>
        </authorList>
    </citation>
    <scope>NUCLEOTIDE SEQUENCE</scope>
    <source>
        <strain evidence="1">JKM2019</strain>
        <tissue evidence="1">Whole body</tissue>
    </source>
</reference>
<keyword evidence="3" id="KW-1185">Reference proteome</keyword>
<dbReference type="Proteomes" id="UP000828236">
    <property type="component" value="Unassembled WGS sequence"/>
</dbReference>
<name>A0A922HXF9_DERFA</name>
<dbReference type="EMBL" id="SDOV01000001">
    <property type="protein sequence ID" value="KAH7646110.1"/>
    <property type="molecule type" value="Genomic_DNA"/>
</dbReference>
<dbReference type="AlphaFoldDB" id="A0A922HXF9"/>
<accession>A0A922HXF9</accession>
<dbReference type="Proteomes" id="UP000790347">
    <property type="component" value="Unassembled WGS sequence"/>
</dbReference>
<reference evidence="1" key="3">
    <citation type="journal article" date="2021" name="World Allergy Organ. J.">
        <title>Chromosome-level assembly of Dermatophagoides farinae genome and transcriptome reveals two novel allergens Der f 37 and Der f 39.</title>
        <authorList>
            <person name="Chen J."/>
            <person name="Cai Z."/>
            <person name="Fan D."/>
            <person name="Hu J."/>
            <person name="Hou Y."/>
            <person name="He Y."/>
            <person name="Zhang Z."/>
            <person name="Zhao Z."/>
            <person name="Gao P."/>
            <person name="Hu W."/>
            <person name="Sun J."/>
            <person name="Li J."/>
            <person name="Ji K."/>
        </authorList>
    </citation>
    <scope>NUCLEOTIDE SEQUENCE</scope>
    <source>
        <strain evidence="1">JKM2019</strain>
    </source>
</reference>
<protein>
    <recommendedName>
        <fullName evidence="4">COMM domain-containing protein 3</fullName>
    </recommendedName>
</protein>